<gene>
    <name evidence="3" type="ORF">H8E41_00110</name>
</gene>
<organism evidence="3 4">
    <name type="scientific">Candidatus Desulfobia pelagia</name>
    <dbReference type="NCBI Taxonomy" id="2841692"/>
    <lineage>
        <taxon>Bacteria</taxon>
        <taxon>Pseudomonadati</taxon>
        <taxon>Thermodesulfobacteriota</taxon>
        <taxon>Desulfobulbia</taxon>
        <taxon>Desulfobulbales</taxon>
        <taxon>Desulfobulbaceae</taxon>
        <taxon>Candidatus Desulfobia</taxon>
    </lineage>
</organism>
<comment type="similarity">
    <text evidence="1">Belongs to the NAD(P)-dependent epimerase/dehydratase family.</text>
</comment>
<accession>A0A8J6TED2</accession>
<reference evidence="3 4" key="1">
    <citation type="submission" date="2020-08" db="EMBL/GenBank/DDBJ databases">
        <title>Bridging the membrane lipid divide: bacteria of the FCB group superphylum have the potential to synthesize archaeal ether lipids.</title>
        <authorList>
            <person name="Villanueva L."/>
            <person name="Von Meijenfeldt F.A.B."/>
            <person name="Westbye A.B."/>
            <person name="Yadav S."/>
            <person name="Hopmans E.C."/>
            <person name="Dutilh B.E."/>
            <person name="Sinninghe Damste J.S."/>
        </authorList>
    </citation>
    <scope>NUCLEOTIDE SEQUENCE [LARGE SCALE GENOMIC DNA]</scope>
    <source>
        <strain evidence="3">NIOZ-UU47</strain>
    </source>
</reference>
<evidence type="ECO:0000313" key="3">
    <source>
        <dbReference type="EMBL" id="MBC8316280.1"/>
    </source>
</evidence>
<feature type="domain" description="NAD-dependent epimerase/dehydratase" evidence="2">
    <location>
        <begin position="5"/>
        <end position="225"/>
    </location>
</feature>
<dbReference type="Gene3D" id="3.40.50.720">
    <property type="entry name" value="NAD(P)-binding Rossmann-like Domain"/>
    <property type="match status" value="1"/>
</dbReference>
<dbReference type="Proteomes" id="UP000614424">
    <property type="component" value="Unassembled WGS sequence"/>
</dbReference>
<dbReference type="SUPFAM" id="SSF51735">
    <property type="entry name" value="NAD(P)-binding Rossmann-fold domains"/>
    <property type="match status" value="1"/>
</dbReference>
<dbReference type="Pfam" id="PF01370">
    <property type="entry name" value="Epimerase"/>
    <property type="match status" value="1"/>
</dbReference>
<evidence type="ECO:0000313" key="4">
    <source>
        <dbReference type="Proteomes" id="UP000614424"/>
    </source>
</evidence>
<dbReference type="PANTHER" id="PTHR43000">
    <property type="entry name" value="DTDP-D-GLUCOSE 4,6-DEHYDRATASE-RELATED"/>
    <property type="match status" value="1"/>
</dbReference>
<evidence type="ECO:0000259" key="2">
    <source>
        <dbReference type="Pfam" id="PF01370"/>
    </source>
</evidence>
<dbReference type="EMBL" id="JACNJZ010000008">
    <property type="protein sequence ID" value="MBC8316280.1"/>
    <property type="molecule type" value="Genomic_DNA"/>
</dbReference>
<dbReference type="InterPro" id="IPR001509">
    <property type="entry name" value="Epimerase_deHydtase"/>
</dbReference>
<proteinExistence type="inferred from homology"/>
<name>A0A8J6TED2_9BACT</name>
<protein>
    <submittedName>
        <fullName evidence="3">NAD-dependent epimerase/dehydratase family protein</fullName>
    </submittedName>
</protein>
<sequence>MAKTLVTGATGFTGQALCRRLTSEGESVVAFVRAPSRIEILKNFGVECRVVNIKDGVEVKKNFHDIDMVYHIAAAYRTEHTDQSEFRVVNVEATRNLLEASLHAKVRRFVHCSTVGVQGEINDPPAAEDYRFKPGDHYQQSKLDGELLALEYVKKGLPVSVVRPVGIYGPGDTRFLKLFRPISKGKFVMIGSGDSLYHMTYIDDLIDGFILCGTKKEALGEVFTIAGEKYTTLKELVNVIADVLGKPRP</sequence>
<evidence type="ECO:0000256" key="1">
    <source>
        <dbReference type="ARBA" id="ARBA00007637"/>
    </source>
</evidence>
<dbReference type="AlphaFoldDB" id="A0A8J6TED2"/>
<dbReference type="InterPro" id="IPR036291">
    <property type="entry name" value="NAD(P)-bd_dom_sf"/>
</dbReference>
<comment type="caution">
    <text evidence="3">The sequence shown here is derived from an EMBL/GenBank/DDBJ whole genome shotgun (WGS) entry which is preliminary data.</text>
</comment>
<feature type="non-terminal residue" evidence="3">
    <location>
        <position position="249"/>
    </location>
</feature>